<gene>
    <name evidence="7" type="ORF">Ade02nite_21360</name>
</gene>
<keyword evidence="2" id="KW-0560">Oxidoreductase</keyword>
<dbReference type="SUPFAM" id="SSF51735">
    <property type="entry name" value="NAD(P)-binding Rossmann-fold domains"/>
    <property type="match status" value="1"/>
</dbReference>
<accession>A0ABQ3Y0I7</accession>
<dbReference type="PROSITE" id="PS00895">
    <property type="entry name" value="3_HYDROXYISOBUT_DH"/>
    <property type="match status" value="1"/>
</dbReference>
<proteinExistence type="inferred from homology"/>
<keyword evidence="8" id="KW-1185">Reference proteome</keyword>
<keyword evidence="3" id="KW-0520">NAD</keyword>
<dbReference type="InterPro" id="IPR051265">
    <property type="entry name" value="HIBADH-related_NP60_sf"/>
</dbReference>
<dbReference type="InterPro" id="IPR002204">
    <property type="entry name" value="3-OH-isobutyrate_DH-rel_CS"/>
</dbReference>
<dbReference type="SUPFAM" id="SSF48179">
    <property type="entry name" value="6-phosphogluconate dehydrogenase C-terminal domain-like"/>
    <property type="match status" value="1"/>
</dbReference>
<reference evidence="7 8" key="1">
    <citation type="submission" date="2021-01" db="EMBL/GenBank/DDBJ databases">
        <title>Whole genome shotgun sequence of Actinoplanes deccanensis NBRC 13994.</title>
        <authorList>
            <person name="Komaki H."/>
            <person name="Tamura T."/>
        </authorList>
    </citation>
    <scope>NUCLEOTIDE SEQUENCE [LARGE SCALE GENOMIC DNA]</scope>
    <source>
        <strain evidence="7 8">NBRC 13994</strain>
    </source>
</reference>
<dbReference type="InterPro" id="IPR015815">
    <property type="entry name" value="HIBADH-related"/>
</dbReference>
<dbReference type="RefSeq" id="WP_239168662.1">
    <property type="nucleotide sequence ID" value="NZ_BAAABO010000029.1"/>
</dbReference>
<dbReference type="PIRSF" id="PIRSF000103">
    <property type="entry name" value="HIBADH"/>
    <property type="match status" value="1"/>
</dbReference>
<dbReference type="Gene3D" id="3.40.50.720">
    <property type="entry name" value="NAD(P)-binding Rossmann-like Domain"/>
    <property type="match status" value="1"/>
</dbReference>
<dbReference type="Pfam" id="PF03446">
    <property type="entry name" value="NAD_binding_2"/>
    <property type="match status" value="1"/>
</dbReference>
<dbReference type="Gene3D" id="1.10.1040.10">
    <property type="entry name" value="N-(1-d-carboxylethyl)-l-norvaline Dehydrogenase, domain 2"/>
    <property type="match status" value="1"/>
</dbReference>
<dbReference type="InterPro" id="IPR029154">
    <property type="entry name" value="HIBADH-like_NADP-bd"/>
</dbReference>
<feature type="domain" description="6-phosphogluconate dehydrogenase NADP-binding" evidence="5">
    <location>
        <begin position="34"/>
        <end position="183"/>
    </location>
</feature>
<evidence type="ECO:0000259" key="6">
    <source>
        <dbReference type="Pfam" id="PF14833"/>
    </source>
</evidence>
<dbReference type="EMBL" id="BOMI01000033">
    <property type="protein sequence ID" value="GID73495.1"/>
    <property type="molecule type" value="Genomic_DNA"/>
</dbReference>
<evidence type="ECO:0000313" key="8">
    <source>
        <dbReference type="Proteomes" id="UP000609879"/>
    </source>
</evidence>
<feature type="domain" description="3-hydroxyisobutyrate dehydrogenase-like NAD-binding" evidence="6">
    <location>
        <begin position="194"/>
        <end position="308"/>
    </location>
</feature>
<dbReference type="PANTHER" id="PTHR43580:SF2">
    <property type="entry name" value="CYTOKINE-LIKE NUCLEAR FACTOR N-PAC"/>
    <property type="match status" value="1"/>
</dbReference>
<evidence type="ECO:0000313" key="7">
    <source>
        <dbReference type="EMBL" id="GID73495.1"/>
    </source>
</evidence>
<dbReference type="InterPro" id="IPR013328">
    <property type="entry name" value="6PGD_dom2"/>
</dbReference>
<evidence type="ECO:0000256" key="4">
    <source>
        <dbReference type="SAM" id="MobiDB-lite"/>
    </source>
</evidence>
<comment type="similarity">
    <text evidence="1">Belongs to the HIBADH-related family.</text>
</comment>
<protein>
    <submittedName>
        <fullName evidence="7">Dehydrogenase</fullName>
    </submittedName>
</protein>
<dbReference type="InterPro" id="IPR008927">
    <property type="entry name" value="6-PGluconate_DH-like_C_sf"/>
</dbReference>
<evidence type="ECO:0000256" key="3">
    <source>
        <dbReference type="ARBA" id="ARBA00023027"/>
    </source>
</evidence>
<dbReference type="Proteomes" id="UP000609879">
    <property type="component" value="Unassembled WGS sequence"/>
</dbReference>
<dbReference type="InterPro" id="IPR036291">
    <property type="entry name" value="NAD(P)-bd_dom_sf"/>
</dbReference>
<feature type="region of interest" description="Disordered" evidence="4">
    <location>
        <begin position="1"/>
        <end position="25"/>
    </location>
</feature>
<sequence length="315" mass="31634">MTTGFPEPGTMGVPRLGATGGAEGSSGLGATGGTVGFLGLGVMGGPMAANLAKAGTDLIVWSRTPERPAPPGAVRAADPAEVFRRAGIVILMLSGAEAIDSVLTPVLPLAGDRLVVHMGTTAPEYSASLGARIEAAGGHYVEAPVSGSRGPAEAGTLVAMLAGDPAELDRVRPVLAPMCAATFDCGAVPGALLMKLAVNTYLISMVTGLAEAFHFAGGHGLDLATLRAVLDAGPMASTVSRAKTAKLLDGDYTVQASVRDVLMNNELIVAAARAAKLPSPLLDVCRDLYAETAAQGRGATDMAAVVHAITARATA</sequence>
<organism evidence="7 8">
    <name type="scientific">Paractinoplanes deccanensis</name>
    <dbReference type="NCBI Taxonomy" id="113561"/>
    <lineage>
        <taxon>Bacteria</taxon>
        <taxon>Bacillati</taxon>
        <taxon>Actinomycetota</taxon>
        <taxon>Actinomycetes</taxon>
        <taxon>Micromonosporales</taxon>
        <taxon>Micromonosporaceae</taxon>
        <taxon>Paractinoplanes</taxon>
    </lineage>
</organism>
<evidence type="ECO:0000259" key="5">
    <source>
        <dbReference type="Pfam" id="PF03446"/>
    </source>
</evidence>
<evidence type="ECO:0000256" key="2">
    <source>
        <dbReference type="ARBA" id="ARBA00023002"/>
    </source>
</evidence>
<dbReference type="Pfam" id="PF14833">
    <property type="entry name" value="NAD_binding_11"/>
    <property type="match status" value="1"/>
</dbReference>
<comment type="caution">
    <text evidence="7">The sequence shown here is derived from an EMBL/GenBank/DDBJ whole genome shotgun (WGS) entry which is preliminary data.</text>
</comment>
<evidence type="ECO:0000256" key="1">
    <source>
        <dbReference type="ARBA" id="ARBA00009080"/>
    </source>
</evidence>
<dbReference type="InterPro" id="IPR006115">
    <property type="entry name" value="6PGDH_NADP-bd"/>
</dbReference>
<name>A0ABQ3Y0I7_9ACTN</name>
<dbReference type="PANTHER" id="PTHR43580">
    <property type="entry name" value="OXIDOREDUCTASE GLYR1-RELATED"/>
    <property type="match status" value="1"/>
</dbReference>